<dbReference type="SMART" id="SM00220">
    <property type="entry name" value="S_TKc"/>
    <property type="match status" value="1"/>
</dbReference>
<evidence type="ECO:0000256" key="7">
    <source>
        <dbReference type="SAM" id="MobiDB-lite"/>
    </source>
</evidence>
<dbReference type="SUPFAM" id="SSF56112">
    <property type="entry name" value="Protein kinase-like (PK-like)"/>
    <property type="match status" value="1"/>
</dbReference>
<feature type="region of interest" description="Disordered" evidence="7">
    <location>
        <begin position="296"/>
        <end position="327"/>
    </location>
</feature>
<feature type="domain" description="Protein kinase" evidence="9">
    <location>
        <begin position="13"/>
        <end position="277"/>
    </location>
</feature>
<proteinExistence type="predicted"/>
<dbReference type="InterPro" id="IPR000719">
    <property type="entry name" value="Prot_kinase_dom"/>
</dbReference>
<evidence type="ECO:0000256" key="3">
    <source>
        <dbReference type="ARBA" id="ARBA00022679"/>
    </source>
</evidence>
<dbReference type="EMBL" id="BAAAVV010000011">
    <property type="protein sequence ID" value="GAA3179640.1"/>
    <property type="molecule type" value="Genomic_DNA"/>
</dbReference>
<dbReference type="EC" id="2.7.11.1" evidence="1"/>
<keyword evidence="8" id="KW-0472">Membrane</keyword>
<accession>A0ABP6PHY4</accession>
<dbReference type="PANTHER" id="PTHR43289:SF6">
    <property type="entry name" value="SERINE_THREONINE-PROTEIN KINASE NEKL-3"/>
    <property type="match status" value="1"/>
</dbReference>
<dbReference type="CDD" id="cd14014">
    <property type="entry name" value="STKc_PknB_like"/>
    <property type="match status" value="1"/>
</dbReference>
<dbReference type="Gene3D" id="1.10.510.10">
    <property type="entry name" value="Transferase(Phosphotransferase) domain 1"/>
    <property type="match status" value="1"/>
</dbReference>
<dbReference type="Proteomes" id="UP001499924">
    <property type="component" value="Unassembled WGS sequence"/>
</dbReference>
<feature type="transmembrane region" description="Helical" evidence="8">
    <location>
        <begin position="334"/>
        <end position="355"/>
    </location>
</feature>
<keyword evidence="4" id="KW-0547">Nucleotide-binding</keyword>
<protein>
    <recommendedName>
        <fullName evidence="1">non-specific serine/threonine protein kinase</fullName>
        <ecNumber evidence="1">2.7.11.1</ecNumber>
    </recommendedName>
</protein>
<keyword evidence="2" id="KW-0723">Serine/threonine-protein kinase</keyword>
<dbReference type="PROSITE" id="PS50011">
    <property type="entry name" value="PROTEIN_KINASE_DOM"/>
    <property type="match status" value="1"/>
</dbReference>
<dbReference type="PANTHER" id="PTHR43289">
    <property type="entry name" value="MITOGEN-ACTIVATED PROTEIN KINASE KINASE KINASE 20-RELATED"/>
    <property type="match status" value="1"/>
</dbReference>
<feature type="compositionally biased region" description="Low complexity" evidence="7">
    <location>
        <begin position="483"/>
        <end position="534"/>
    </location>
</feature>
<comment type="caution">
    <text evidence="10">The sequence shown here is derived from an EMBL/GenBank/DDBJ whole genome shotgun (WGS) entry which is preliminary data.</text>
</comment>
<evidence type="ECO:0000313" key="10">
    <source>
        <dbReference type="EMBL" id="GAA3179640.1"/>
    </source>
</evidence>
<dbReference type="InterPro" id="IPR008271">
    <property type="entry name" value="Ser/Thr_kinase_AS"/>
</dbReference>
<keyword evidence="8" id="KW-1133">Transmembrane helix</keyword>
<evidence type="ECO:0000256" key="6">
    <source>
        <dbReference type="ARBA" id="ARBA00022840"/>
    </source>
</evidence>
<dbReference type="InterPro" id="IPR011009">
    <property type="entry name" value="Kinase-like_dom_sf"/>
</dbReference>
<gene>
    <name evidence="10" type="ORF">GCM10010531_37100</name>
</gene>
<dbReference type="PROSITE" id="PS00108">
    <property type="entry name" value="PROTEIN_KINASE_ST"/>
    <property type="match status" value="1"/>
</dbReference>
<evidence type="ECO:0000256" key="2">
    <source>
        <dbReference type="ARBA" id="ARBA00022527"/>
    </source>
</evidence>
<keyword evidence="11" id="KW-1185">Reference proteome</keyword>
<evidence type="ECO:0000259" key="9">
    <source>
        <dbReference type="PROSITE" id="PS50011"/>
    </source>
</evidence>
<dbReference type="Gene3D" id="3.30.200.20">
    <property type="entry name" value="Phosphorylase Kinase, domain 1"/>
    <property type="match status" value="1"/>
</dbReference>
<name>A0ABP6PHY4_9ACTN</name>
<organism evidence="10 11">
    <name type="scientific">Blastococcus jejuensis</name>
    <dbReference type="NCBI Taxonomy" id="351224"/>
    <lineage>
        <taxon>Bacteria</taxon>
        <taxon>Bacillati</taxon>
        <taxon>Actinomycetota</taxon>
        <taxon>Actinomycetes</taxon>
        <taxon>Geodermatophilales</taxon>
        <taxon>Geodermatophilaceae</taxon>
        <taxon>Blastococcus</taxon>
    </lineage>
</organism>
<evidence type="ECO:0000256" key="1">
    <source>
        <dbReference type="ARBA" id="ARBA00012513"/>
    </source>
</evidence>
<reference evidence="11" key="1">
    <citation type="journal article" date="2019" name="Int. J. Syst. Evol. Microbiol.">
        <title>The Global Catalogue of Microorganisms (GCM) 10K type strain sequencing project: providing services to taxonomists for standard genome sequencing and annotation.</title>
        <authorList>
            <consortium name="The Broad Institute Genomics Platform"/>
            <consortium name="The Broad Institute Genome Sequencing Center for Infectious Disease"/>
            <person name="Wu L."/>
            <person name="Ma J."/>
        </authorList>
    </citation>
    <scope>NUCLEOTIDE SEQUENCE [LARGE SCALE GENOMIC DNA]</scope>
    <source>
        <strain evidence="11">JCM 15614</strain>
    </source>
</reference>
<keyword evidence="3" id="KW-0808">Transferase</keyword>
<evidence type="ECO:0000256" key="5">
    <source>
        <dbReference type="ARBA" id="ARBA00022777"/>
    </source>
</evidence>
<keyword evidence="6" id="KW-0067">ATP-binding</keyword>
<evidence type="ECO:0000313" key="11">
    <source>
        <dbReference type="Proteomes" id="UP001499924"/>
    </source>
</evidence>
<dbReference type="Pfam" id="PF00069">
    <property type="entry name" value="Pkinase"/>
    <property type="match status" value="1"/>
</dbReference>
<feature type="region of interest" description="Disordered" evidence="7">
    <location>
        <begin position="442"/>
        <end position="534"/>
    </location>
</feature>
<sequence>MVEPGRRCLGDRYELDRLIAAGGMGQVWRAQDIALHRPVAVKVLRSEYTGDPTFVARFRAEAQHAAALSHPNIAAVFDYGEATAQDGTGETLAYLVMELVEGEPLSALLARQGRLDTETTLSILRQTAFGLGEAHQAGLVHRDVKPGNILVRPDGGVKITDFGIAWSARSVALTRTGQVIGTPQYLSPEQAEGRHATPASDVYALGLIGYECLVGHPAFDGDNAITIALKQVQQEPEPLPDHLSEEVRELVCRAMAKDPAARFSDGAAFVAAIEAVLDGRPLPAAPATVAVARVAAPAPHRSGGPARSRPTGPRPVGGASSVSRPPAARRRGRVAMVLLPLLGLLAGAGIAAALFQSLAGPGPSSPAEAAELQEQTDTVSIDANRYIGRDVDEVVDELAALGLAVERRQVPTSDAVPRTVTGVDPDGVVRVGGTVVVSYAVAPGSGRDAGDGTGVTGEGADPADDTTPASVPTGDAGSTSEVTEPAGGTGTLPATTTDPTPTTDPTTTETPTTTTEAPTTTSETTTTTESVAAE</sequence>
<keyword evidence="8" id="KW-0812">Transmembrane</keyword>
<dbReference type="RefSeq" id="WP_344690521.1">
    <property type="nucleotide sequence ID" value="NZ_BAAAVV010000011.1"/>
</dbReference>
<feature type="compositionally biased region" description="Low complexity" evidence="7">
    <location>
        <begin position="317"/>
        <end position="326"/>
    </location>
</feature>
<keyword evidence="5" id="KW-0418">Kinase</keyword>
<evidence type="ECO:0000256" key="4">
    <source>
        <dbReference type="ARBA" id="ARBA00022741"/>
    </source>
</evidence>
<evidence type="ECO:0000256" key="8">
    <source>
        <dbReference type="SAM" id="Phobius"/>
    </source>
</evidence>